<organism evidence="5 6">
    <name type="scientific">Drosophila virilis</name>
    <name type="common">Fruit fly</name>
    <dbReference type="NCBI Taxonomy" id="7244"/>
    <lineage>
        <taxon>Eukaryota</taxon>
        <taxon>Metazoa</taxon>
        <taxon>Ecdysozoa</taxon>
        <taxon>Arthropoda</taxon>
        <taxon>Hexapoda</taxon>
        <taxon>Insecta</taxon>
        <taxon>Pterygota</taxon>
        <taxon>Neoptera</taxon>
        <taxon>Endopterygota</taxon>
        <taxon>Diptera</taxon>
        <taxon>Brachycera</taxon>
        <taxon>Muscomorpha</taxon>
        <taxon>Ephydroidea</taxon>
        <taxon>Drosophilidae</taxon>
        <taxon>Drosophila</taxon>
    </lineage>
</organism>
<dbReference type="eggNOG" id="KOG4401">
    <property type="taxonomic scope" value="Eukaryota"/>
</dbReference>
<dbReference type="InterPro" id="IPR039683">
    <property type="entry name" value="Lsm12-like"/>
</dbReference>
<evidence type="ECO:0000313" key="6">
    <source>
        <dbReference type="Proteomes" id="UP000008792"/>
    </source>
</evidence>
<dbReference type="OrthoDB" id="1057137at2759"/>
<evidence type="ECO:0000259" key="3">
    <source>
        <dbReference type="PROSITE" id="PS52001"/>
    </source>
</evidence>
<proteinExistence type="inferred from homology"/>
<feature type="compositionally biased region" description="Low complexity" evidence="2">
    <location>
        <begin position="194"/>
        <end position="224"/>
    </location>
</feature>
<dbReference type="PANTHER" id="PTHR13542">
    <property type="entry name" value="LSM12 HOMOLOG"/>
    <property type="match status" value="1"/>
</dbReference>
<feature type="domain" description="Sm" evidence="4">
    <location>
        <begin position="9"/>
        <end position="78"/>
    </location>
</feature>
<dbReference type="KEGG" id="dvi:6636657"/>
<dbReference type="GO" id="GO:0003723">
    <property type="term" value="F:RNA binding"/>
    <property type="evidence" value="ECO:0007669"/>
    <property type="project" value="InterPro"/>
</dbReference>
<dbReference type="OMA" id="FEGELYC"/>
<gene>
    <name evidence="5" type="primary">Dvir\GJ18539</name>
    <name evidence="5" type="ORF">Dvir_GJ18539</name>
</gene>
<keyword evidence="6" id="KW-1185">Reference proteome</keyword>
<evidence type="ECO:0000259" key="4">
    <source>
        <dbReference type="PROSITE" id="PS52002"/>
    </source>
</evidence>
<feature type="domain" description="AD" evidence="3">
    <location>
        <begin position="87"/>
        <end position="185"/>
    </location>
</feature>
<evidence type="ECO:0000256" key="2">
    <source>
        <dbReference type="SAM" id="MobiDB-lite"/>
    </source>
</evidence>
<sequence>MAAATADVVNAVNDCFSIGSTVLCTTCFKEEVEGEVLAFDHNTKMLILKCHSKTSGELSDVYVMNLSLCSNVQVTKECNGNFIDDPQKLNLEQVKMRLRKTVERRQDYLKSKNADVSPEAQELYRAIAKQLGYNEVSWQGANIQILNEVTVSPPYRVDNVVSSSDNDTACKYIKRIITQFFNTRPSPAQENAHGTASASSASVSPTSSSISSSNAASGSPVPAN</sequence>
<dbReference type="InterPro" id="IPR047574">
    <property type="entry name" value="AD"/>
</dbReference>
<feature type="region of interest" description="Disordered" evidence="2">
    <location>
        <begin position="185"/>
        <end position="224"/>
    </location>
</feature>
<name>B4MG82_DROVI</name>
<dbReference type="PROSITE" id="PS52002">
    <property type="entry name" value="SM"/>
    <property type="match status" value="1"/>
</dbReference>
<evidence type="ECO:0000256" key="1">
    <source>
        <dbReference type="ARBA" id="ARBA00006359"/>
    </source>
</evidence>
<dbReference type="Pfam" id="PF21166">
    <property type="entry name" value="LSM12_LSM"/>
    <property type="match status" value="1"/>
</dbReference>
<dbReference type="InterPro" id="IPR019181">
    <property type="entry name" value="LSM12_ABD"/>
</dbReference>
<dbReference type="SMART" id="SM00995">
    <property type="entry name" value="AD"/>
    <property type="match status" value="1"/>
</dbReference>
<dbReference type="Pfam" id="PF09793">
    <property type="entry name" value="AD"/>
    <property type="match status" value="1"/>
</dbReference>
<dbReference type="AlphaFoldDB" id="B4MG82"/>
<dbReference type="STRING" id="7244.B4MG82"/>
<comment type="similarity">
    <text evidence="1">Belongs to the LSM12 family.</text>
</comment>
<reference evidence="5 6" key="1">
    <citation type="journal article" date="2007" name="Nature">
        <title>Evolution of genes and genomes on the Drosophila phylogeny.</title>
        <authorList>
            <consortium name="Drosophila 12 Genomes Consortium"/>
            <person name="Clark A.G."/>
            <person name="Eisen M.B."/>
            <person name="Smith D.R."/>
            <person name="Bergman C.M."/>
            <person name="Oliver B."/>
            <person name="Markow T.A."/>
            <person name="Kaufman T.C."/>
            <person name="Kellis M."/>
            <person name="Gelbart W."/>
            <person name="Iyer V.N."/>
            <person name="Pollard D.A."/>
            <person name="Sackton T.B."/>
            <person name="Larracuente A.M."/>
            <person name="Singh N.D."/>
            <person name="Abad J.P."/>
            <person name="Abt D.N."/>
            <person name="Adryan B."/>
            <person name="Aguade M."/>
            <person name="Akashi H."/>
            <person name="Anderson W.W."/>
            <person name="Aquadro C.F."/>
            <person name="Ardell D.H."/>
            <person name="Arguello R."/>
            <person name="Artieri C.G."/>
            <person name="Barbash D.A."/>
            <person name="Barker D."/>
            <person name="Barsanti P."/>
            <person name="Batterham P."/>
            <person name="Batzoglou S."/>
            <person name="Begun D."/>
            <person name="Bhutkar A."/>
            <person name="Blanco E."/>
            <person name="Bosak S.A."/>
            <person name="Bradley R.K."/>
            <person name="Brand A.D."/>
            <person name="Brent M.R."/>
            <person name="Brooks A.N."/>
            <person name="Brown R.H."/>
            <person name="Butlin R.K."/>
            <person name="Caggese C."/>
            <person name="Calvi B.R."/>
            <person name="Bernardo de Carvalho A."/>
            <person name="Caspi A."/>
            <person name="Castrezana S."/>
            <person name="Celniker S.E."/>
            <person name="Chang J.L."/>
            <person name="Chapple C."/>
            <person name="Chatterji S."/>
            <person name="Chinwalla A."/>
            <person name="Civetta A."/>
            <person name="Clifton S.W."/>
            <person name="Comeron J.M."/>
            <person name="Costello J.C."/>
            <person name="Coyne J.A."/>
            <person name="Daub J."/>
            <person name="David R.G."/>
            <person name="Delcher A.L."/>
            <person name="Delehaunty K."/>
            <person name="Do C.B."/>
            <person name="Ebling H."/>
            <person name="Edwards K."/>
            <person name="Eickbush T."/>
            <person name="Evans J.D."/>
            <person name="Filipski A."/>
            <person name="Findeiss S."/>
            <person name="Freyhult E."/>
            <person name="Fulton L."/>
            <person name="Fulton R."/>
            <person name="Garcia A.C."/>
            <person name="Gardiner A."/>
            <person name="Garfield D.A."/>
            <person name="Garvin B.E."/>
            <person name="Gibson G."/>
            <person name="Gilbert D."/>
            <person name="Gnerre S."/>
            <person name="Godfrey J."/>
            <person name="Good R."/>
            <person name="Gotea V."/>
            <person name="Gravely B."/>
            <person name="Greenberg A.J."/>
            <person name="Griffiths-Jones S."/>
            <person name="Gross S."/>
            <person name="Guigo R."/>
            <person name="Gustafson E.A."/>
            <person name="Haerty W."/>
            <person name="Hahn M.W."/>
            <person name="Halligan D.L."/>
            <person name="Halpern A.L."/>
            <person name="Halter G.M."/>
            <person name="Han M.V."/>
            <person name="Heger A."/>
            <person name="Hillier L."/>
            <person name="Hinrichs A.S."/>
            <person name="Holmes I."/>
            <person name="Hoskins R.A."/>
            <person name="Hubisz M.J."/>
            <person name="Hultmark D."/>
            <person name="Huntley M.A."/>
            <person name="Jaffe D.B."/>
            <person name="Jagadeeshan S."/>
            <person name="Jeck W.R."/>
            <person name="Johnson J."/>
            <person name="Jones C.D."/>
            <person name="Jordan W.C."/>
            <person name="Karpen G.H."/>
            <person name="Kataoka E."/>
            <person name="Keightley P.D."/>
            <person name="Kheradpour P."/>
            <person name="Kirkness E.F."/>
            <person name="Koerich L.B."/>
            <person name="Kristiansen K."/>
            <person name="Kudrna D."/>
            <person name="Kulathinal R.J."/>
            <person name="Kumar S."/>
            <person name="Kwok R."/>
            <person name="Lander E."/>
            <person name="Langley C.H."/>
            <person name="Lapoint R."/>
            <person name="Lazzaro B.P."/>
            <person name="Lee S.J."/>
            <person name="Levesque L."/>
            <person name="Li R."/>
            <person name="Lin C.F."/>
            <person name="Lin M.F."/>
            <person name="Lindblad-Toh K."/>
            <person name="Llopart A."/>
            <person name="Long M."/>
            <person name="Low L."/>
            <person name="Lozovsky E."/>
            <person name="Lu J."/>
            <person name="Luo M."/>
            <person name="Machado C.A."/>
            <person name="Makalowski W."/>
            <person name="Marzo M."/>
            <person name="Matsuda M."/>
            <person name="Matzkin L."/>
            <person name="McAllister B."/>
            <person name="McBride C.S."/>
            <person name="McKernan B."/>
            <person name="McKernan K."/>
            <person name="Mendez-Lago M."/>
            <person name="Minx P."/>
            <person name="Mollenhauer M.U."/>
            <person name="Montooth K."/>
            <person name="Mount S.M."/>
            <person name="Mu X."/>
            <person name="Myers E."/>
            <person name="Negre B."/>
            <person name="Newfeld S."/>
            <person name="Nielsen R."/>
            <person name="Noor M.A."/>
            <person name="O'Grady P."/>
            <person name="Pachter L."/>
            <person name="Papaceit M."/>
            <person name="Parisi M.J."/>
            <person name="Parisi M."/>
            <person name="Parts L."/>
            <person name="Pedersen J.S."/>
            <person name="Pesole G."/>
            <person name="Phillippy A.M."/>
            <person name="Ponting C.P."/>
            <person name="Pop M."/>
            <person name="Porcelli D."/>
            <person name="Powell J.R."/>
            <person name="Prohaska S."/>
            <person name="Pruitt K."/>
            <person name="Puig M."/>
            <person name="Quesneville H."/>
            <person name="Ram K.R."/>
            <person name="Rand D."/>
            <person name="Rasmussen M.D."/>
            <person name="Reed L.K."/>
            <person name="Reenan R."/>
            <person name="Reily A."/>
            <person name="Remington K.A."/>
            <person name="Rieger T.T."/>
            <person name="Ritchie M.G."/>
            <person name="Robin C."/>
            <person name="Rogers Y.H."/>
            <person name="Rohde C."/>
            <person name="Rozas J."/>
            <person name="Rubenfield M.J."/>
            <person name="Ruiz A."/>
            <person name="Russo S."/>
            <person name="Salzberg S.L."/>
            <person name="Sanchez-Gracia A."/>
            <person name="Saranga D.J."/>
            <person name="Sato H."/>
            <person name="Schaeffer S.W."/>
            <person name="Schatz M.C."/>
            <person name="Schlenke T."/>
            <person name="Schwartz R."/>
            <person name="Segarra C."/>
            <person name="Singh R.S."/>
            <person name="Sirot L."/>
            <person name="Sirota M."/>
            <person name="Sisneros N.B."/>
            <person name="Smith C.D."/>
            <person name="Smith T.F."/>
            <person name="Spieth J."/>
            <person name="Stage D.E."/>
            <person name="Stark A."/>
            <person name="Stephan W."/>
            <person name="Strausberg R.L."/>
            <person name="Strempel S."/>
            <person name="Sturgill D."/>
            <person name="Sutton G."/>
            <person name="Sutton G.G."/>
            <person name="Tao W."/>
            <person name="Teichmann S."/>
            <person name="Tobari Y.N."/>
            <person name="Tomimura Y."/>
            <person name="Tsolas J.M."/>
            <person name="Valente V.L."/>
            <person name="Venter E."/>
            <person name="Venter J.C."/>
            <person name="Vicario S."/>
            <person name="Vieira F.G."/>
            <person name="Vilella A.J."/>
            <person name="Villasante A."/>
            <person name="Walenz B."/>
            <person name="Wang J."/>
            <person name="Wasserman M."/>
            <person name="Watts T."/>
            <person name="Wilson D."/>
            <person name="Wilson R.K."/>
            <person name="Wing R.A."/>
            <person name="Wolfner M.F."/>
            <person name="Wong A."/>
            <person name="Wong G.K."/>
            <person name="Wu C.I."/>
            <person name="Wu G."/>
            <person name="Yamamoto D."/>
            <person name="Yang H.P."/>
            <person name="Yang S.P."/>
            <person name="Yorke J.A."/>
            <person name="Yoshida K."/>
            <person name="Zdobnov E."/>
            <person name="Zhang P."/>
            <person name="Zhang Y."/>
            <person name="Zimin A.V."/>
            <person name="Baldwin J."/>
            <person name="Abdouelleil A."/>
            <person name="Abdulkadir J."/>
            <person name="Abebe A."/>
            <person name="Abera B."/>
            <person name="Abreu J."/>
            <person name="Acer S.C."/>
            <person name="Aftuck L."/>
            <person name="Alexander A."/>
            <person name="An P."/>
            <person name="Anderson E."/>
            <person name="Anderson S."/>
            <person name="Arachi H."/>
            <person name="Azer M."/>
            <person name="Bachantsang P."/>
            <person name="Barry A."/>
            <person name="Bayul T."/>
            <person name="Berlin A."/>
            <person name="Bessette D."/>
            <person name="Bloom T."/>
            <person name="Blye J."/>
            <person name="Boguslavskiy L."/>
            <person name="Bonnet C."/>
            <person name="Boukhgalter B."/>
            <person name="Bourzgui I."/>
            <person name="Brown A."/>
            <person name="Cahill P."/>
            <person name="Channer S."/>
            <person name="Cheshatsang Y."/>
            <person name="Chuda L."/>
            <person name="Citroen M."/>
            <person name="Collymore A."/>
            <person name="Cooke P."/>
            <person name="Costello M."/>
            <person name="D'Aco K."/>
            <person name="Daza R."/>
            <person name="De Haan G."/>
            <person name="DeGray S."/>
            <person name="DeMaso C."/>
            <person name="Dhargay N."/>
            <person name="Dooley K."/>
            <person name="Dooley E."/>
            <person name="Doricent M."/>
            <person name="Dorje P."/>
            <person name="Dorjee K."/>
            <person name="Dupes A."/>
            <person name="Elong R."/>
            <person name="Falk J."/>
            <person name="Farina A."/>
            <person name="Faro S."/>
            <person name="Ferguson D."/>
            <person name="Fisher S."/>
            <person name="Foley C.D."/>
            <person name="Franke A."/>
            <person name="Friedrich D."/>
            <person name="Gadbois L."/>
            <person name="Gearin G."/>
            <person name="Gearin C.R."/>
            <person name="Giannoukos G."/>
            <person name="Goode T."/>
            <person name="Graham J."/>
            <person name="Grandbois E."/>
            <person name="Grewal S."/>
            <person name="Gyaltsen K."/>
            <person name="Hafez N."/>
            <person name="Hagos B."/>
            <person name="Hall J."/>
            <person name="Henson C."/>
            <person name="Hollinger A."/>
            <person name="Honan T."/>
            <person name="Huard M.D."/>
            <person name="Hughes L."/>
            <person name="Hurhula B."/>
            <person name="Husby M.E."/>
            <person name="Kamat A."/>
            <person name="Kanga B."/>
            <person name="Kashin S."/>
            <person name="Khazanovich D."/>
            <person name="Kisner P."/>
            <person name="Lance K."/>
            <person name="Lara M."/>
            <person name="Lee W."/>
            <person name="Lennon N."/>
            <person name="Letendre F."/>
            <person name="LeVine R."/>
            <person name="Lipovsky A."/>
            <person name="Liu X."/>
            <person name="Liu J."/>
            <person name="Liu S."/>
            <person name="Lokyitsang T."/>
            <person name="Lokyitsang Y."/>
            <person name="Lubonja R."/>
            <person name="Lui A."/>
            <person name="MacDonald P."/>
            <person name="Magnisalis V."/>
            <person name="Maru K."/>
            <person name="Matthews C."/>
            <person name="McCusker W."/>
            <person name="McDonough S."/>
            <person name="Mehta T."/>
            <person name="Meldrim J."/>
            <person name="Meneus L."/>
            <person name="Mihai O."/>
            <person name="Mihalev A."/>
            <person name="Mihova T."/>
            <person name="Mittelman R."/>
            <person name="Mlenga V."/>
            <person name="Montmayeur A."/>
            <person name="Mulrain L."/>
            <person name="Navidi A."/>
            <person name="Naylor J."/>
            <person name="Negash T."/>
            <person name="Nguyen T."/>
            <person name="Nguyen N."/>
            <person name="Nicol R."/>
            <person name="Norbu C."/>
            <person name="Norbu N."/>
            <person name="Novod N."/>
            <person name="O'Neill B."/>
            <person name="Osman S."/>
            <person name="Markiewicz E."/>
            <person name="Oyono O.L."/>
            <person name="Patti C."/>
            <person name="Phunkhang P."/>
            <person name="Pierre F."/>
            <person name="Priest M."/>
            <person name="Raghuraman S."/>
            <person name="Rege F."/>
            <person name="Reyes R."/>
            <person name="Rise C."/>
            <person name="Rogov P."/>
            <person name="Ross K."/>
            <person name="Ryan E."/>
            <person name="Settipalli S."/>
            <person name="Shea T."/>
            <person name="Sherpa N."/>
            <person name="Shi L."/>
            <person name="Shih D."/>
            <person name="Sparrow T."/>
            <person name="Spaulding J."/>
            <person name="Stalker J."/>
            <person name="Stange-Thomann N."/>
            <person name="Stavropoulos S."/>
            <person name="Stone C."/>
            <person name="Strader C."/>
            <person name="Tesfaye S."/>
            <person name="Thomson T."/>
            <person name="Thoulutsang Y."/>
            <person name="Thoulutsang D."/>
            <person name="Topham K."/>
            <person name="Topping I."/>
            <person name="Tsamla T."/>
            <person name="Vassiliev H."/>
            <person name="Vo A."/>
            <person name="Wangchuk T."/>
            <person name="Wangdi T."/>
            <person name="Weiand M."/>
            <person name="Wilkinson J."/>
            <person name="Wilson A."/>
            <person name="Yadav S."/>
            <person name="Young G."/>
            <person name="Yu Q."/>
            <person name="Zembek L."/>
            <person name="Zhong D."/>
            <person name="Zimmer A."/>
            <person name="Zwirko Z."/>
            <person name="Jaffe D.B."/>
            <person name="Alvarez P."/>
            <person name="Brockman W."/>
            <person name="Butler J."/>
            <person name="Chin C."/>
            <person name="Gnerre S."/>
            <person name="Grabherr M."/>
            <person name="Kleber M."/>
            <person name="Mauceli E."/>
            <person name="MacCallum I."/>
        </authorList>
    </citation>
    <scope>NUCLEOTIDE SEQUENCE [LARGE SCALE GENOMIC DNA]</scope>
    <source>
        <strain evidence="6">Tucson 15010-1051.87</strain>
    </source>
</reference>
<dbReference type="Proteomes" id="UP000008792">
    <property type="component" value="Unassembled WGS sequence"/>
</dbReference>
<accession>B4MG82</accession>
<dbReference type="CDD" id="cd01735">
    <property type="entry name" value="LSm12_N"/>
    <property type="match status" value="1"/>
</dbReference>
<protein>
    <submittedName>
        <fullName evidence="5">Uncharacterized protein</fullName>
    </submittedName>
</protein>
<dbReference type="InterPro" id="IPR047575">
    <property type="entry name" value="Sm"/>
</dbReference>
<dbReference type="EMBL" id="CH940672">
    <property type="protein sequence ID" value="EDW57405.1"/>
    <property type="molecule type" value="Genomic_DNA"/>
</dbReference>
<dbReference type="FunCoup" id="B4MG82">
    <property type="interactions" value="2139"/>
</dbReference>
<evidence type="ECO:0000313" key="5">
    <source>
        <dbReference type="EMBL" id="EDW57405.1"/>
    </source>
</evidence>
<dbReference type="InterPro" id="IPR048478">
    <property type="entry name" value="LSM12_LSM"/>
</dbReference>
<dbReference type="PROSITE" id="PS52001">
    <property type="entry name" value="AD"/>
    <property type="match status" value="1"/>
</dbReference>
<dbReference type="PhylomeDB" id="B4MG82"/>
<dbReference type="InParanoid" id="B4MG82"/>
<dbReference type="HOGENOM" id="CLU_073383_2_0_1"/>